<keyword evidence="1" id="KW-0812">Transmembrane</keyword>
<keyword evidence="1" id="KW-0472">Membrane</keyword>
<comment type="caution">
    <text evidence="2">The sequence shown here is derived from an EMBL/GenBank/DDBJ whole genome shotgun (WGS) entry which is preliminary data.</text>
</comment>
<feature type="transmembrane region" description="Helical" evidence="1">
    <location>
        <begin position="147"/>
        <end position="174"/>
    </location>
</feature>
<feature type="transmembrane region" description="Helical" evidence="1">
    <location>
        <begin position="77"/>
        <end position="98"/>
    </location>
</feature>
<gene>
    <name evidence="2" type="ORF">HNP81_001939</name>
</gene>
<name>A0ABR6CNM8_9BACI</name>
<keyword evidence="3" id="KW-1185">Reference proteome</keyword>
<evidence type="ECO:0000313" key="2">
    <source>
        <dbReference type="EMBL" id="MBA9026654.1"/>
    </source>
</evidence>
<dbReference type="RefSeq" id="WP_182502434.1">
    <property type="nucleotide sequence ID" value="NZ_JACJHX010000004.1"/>
</dbReference>
<dbReference type="Pfam" id="PF04854">
    <property type="entry name" value="DUF624"/>
    <property type="match status" value="1"/>
</dbReference>
<reference evidence="2 3" key="1">
    <citation type="submission" date="2020-08" db="EMBL/GenBank/DDBJ databases">
        <title>Genomic Encyclopedia of Type Strains, Phase IV (KMG-IV): sequencing the most valuable type-strain genomes for metagenomic binning, comparative biology and taxonomic classification.</title>
        <authorList>
            <person name="Goeker M."/>
        </authorList>
    </citation>
    <scope>NUCLEOTIDE SEQUENCE [LARGE SCALE GENOMIC DNA]</scope>
    <source>
        <strain evidence="2 3">DSM 105481</strain>
    </source>
</reference>
<dbReference type="InterPro" id="IPR006938">
    <property type="entry name" value="DUF624"/>
</dbReference>
<dbReference type="EMBL" id="JACJHX010000004">
    <property type="protein sequence ID" value="MBA9026654.1"/>
    <property type="molecule type" value="Genomic_DNA"/>
</dbReference>
<dbReference type="Proteomes" id="UP000626697">
    <property type="component" value="Unassembled WGS sequence"/>
</dbReference>
<feature type="transmembrane region" description="Helical" evidence="1">
    <location>
        <begin position="110"/>
        <end position="135"/>
    </location>
</feature>
<feature type="transmembrane region" description="Helical" evidence="1">
    <location>
        <begin position="180"/>
        <end position="201"/>
    </location>
</feature>
<evidence type="ECO:0000313" key="3">
    <source>
        <dbReference type="Proteomes" id="UP000626697"/>
    </source>
</evidence>
<sequence>MMFLTGGYMGKLNTVMEWIARFFIVQLIWILFCIIGLFVGGVFPATFTMFAICRKWINKQTEFPLFRTFWKLYRASFFKANILGWVMVATGFSLFYYFQLFRGANDTIQLVLFFVVSAMSIVYLMTIMFVIPVFVHFDIKLANVMKYAVITAISNPIQVISMAAVIAIFSMIMIQFPGLFPFFSFSLLAYSLMWLANTAFVSMERRVSKLNGTTRVAEIASNESR</sequence>
<proteinExistence type="predicted"/>
<organism evidence="2 3">
    <name type="scientific">Peribacillus huizhouensis</name>
    <dbReference type="NCBI Taxonomy" id="1501239"/>
    <lineage>
        <taxon>Bacteria</taxon>
        <taxon>Bacillati</taxon>
        <taxon>Bacillota</taxon>
        <taxon>Bacilli</taxon>
        <taxon>Bacillales</taxon>
        <taxon>Bacillaceae</taxon>
        <taxon>Peribacillus</taxon>
    </lineage>
</organism>
<feature type="transmembrane region" description="Helical" evidence="1">
    <location>
        <begin position="20"/>
        <end position="53"/>
    </location>
</feature>
<accession>A0ABR6CNM8</accession>
<evidence type="ECO:0000256" key="1">
    <source>
        <dbReference type="SAM" id="Phobius"/>
    </source>
</evidence>
<protein>
    <submittedName>
        <fullName evidence="2">Membrane protein YesL</fullName>
    </submittedName>
</protein>
<keyword evidence="1" id="KW-1133">Transmembrane helix</keyword>